<keyword evidence="2 4" id="KW-0560">Oxidoreductase</keyword>
<reference evidence="7 8" key="1">
    <citation type="submission" date="2016-02" db="EMBL/GenBank/DDBJ databases">
        <title>Anaerosporomusa subterraneum gen. nov., sp. nov., a spore-forming obligate anaerobe isolated from saprolite.</title>
        <authorList>
            <person name="Choi J.K."/>
            <person name="Shah M."/>
            <person name="Yee N."/>
        </authorList>
    </citation>
    <scope>NUCLEOTIDE SEQUENCE [LARGE SCALE GENOMIC DNA]</scope>
    <source>
        <strain evidence="7 8">RU4</strain>
    </source>
</reference>
<dbReference type="STRING" id="1794912.AXX12_05860"/>
<dbReference type="InterPro" id="IPR006139">
    <property type="entry name" value="D-isomer_2_OHA_DH_cat_dom"/>
</dbReference>
<dbReference type="PROSITE" id="PS00671">
    <property type="entry name" value="D_2_HYDROXYACID_DH_3"/>
    <property type="match status" value="1"/>
</dbReference>
<dbReference type="Pfam" id="PF00389">
    <property type="entry name" value="2-Hacid_dh"/>
    <property type="match status" value="1"/>
</dbReference>
<dbReference type="PANTHER" id="PTHR10996">
    <property type="entry name" value="2-HYDROXYACID DEHYDROGENASE-RELATED"/>
    <property type="match status" value="1"/>
</dbReference>
<dbReference type="GO" id="GO:0051287">
    <property type="term" value="F:NAD binding"/>
    <property type="evidence" value="ECO:0007669"/>
    <property type="project" value="InterPro"/>
</dbReference>
<name>A0A154BPQ5_ANASB</name>
<keyword evidence="3" id="KW-0520">NAD</keyword>
<evidence type="ECO:0000256" key="2">
    <source>
        <dbReference type="ARBA" id="ARBA00023002"/>
    </source>
</evidence>
<dbReference type="SUPFAM" id="SSF52283">
    <property type="entry name" value="Formate/glycerate dehydrogenase catalytic domain-like"/>
    <property type="match status" value="1"/>
</dbReference>
<feature type="domain" description="D-isomer specific 2-hydroxyacid dehydrogenase NAD-binding" evidence="6">
    <location>
        <begin position="111"/>
        <end position="284"/>
    </location>
</feature>
<dbReference type="RefSeq" id="WP_066240578.1">
    <property type="nucleotide sequence ID" value="NZ_LSGP01000017.1"/>
</dbReference>
<dbReference type="PANTHER" id="PTHR10996:SF257">
    <property type="entry name" value="GLYOXYLATE REDUCTASE 1"/>
    <property type="match status" value="1"/>
</dbReference>
<evidence type="ECO:0000256" key="3">
    <source>
        <dbReference type="ARBA" id="ARBA00023027"/>
    </source>
</evidence>
<evidence type="ECO:0000256" key="4">
    <source>
        <dbReference type="RuleBase" id="RU003719"/>
    </source>
</evidence>
<accession>A0A154BPQ5</accession>
<dbReference type="GO" id="GO:0005829">
    <property type="term" value="C:cytosol"/>
    <property type="evidence" value="ECO:0007669"/>
    <property type="project" value="TreeGrafter"/>
</dbReference>
<gene>
    <name evidence="7" type="ORF">AXX12_05860</name>
</gene>
<dbReference type="GO" id="GO:0030267">
    <property type="term" value="F:glyoxylate reductase (NADPH) activity"/>
    <property type="evidence" value="ECO:0007669"/>
    <property type="project" value="TreeGrafter"/>
</dbReference>
<dbReference type="GO" id="GO:0016618">
    <property type="term" value="F:hydroxypyruvate reductase [NAD(P)H] activity"/>
    <property type="evidence" value="ECO:0007669"/>
    <property type="project" value="TreeGrafter"/>
</dbReference>
<evidence type="ECO:0000259" key="6">
    <source>
        <dbReference type="Pfam" id="PF02826"/>
    </source>
</evidence>
<dbReference type="SUPFAM" id="SSF51735">
    <property type="entry name" value="NAD(P)-binding Rossmann-fold domains"/>
    <property type="match status" value="1"/>
</dbReference>
<organism evidence="7 8">
    <name type="scientific">Anaerosporomusa subterranea</name>
    <dbReference type="NCBI Taxonomy" id="1794912"/>
    <lineage>
        <taxon>Bacteria</taxon>
        <taxon>Bacillati</taxon>
        <taxon>Bacillota</taxon>
        <taxon>Negativicutes</taxon>
        <taxon>Acetonemataceae</taxon>
        <taxon>Anaerosporomusa</taxon>
    </lineage>
</organism>
<dbReference type="InterPro" id="IPR036291">
    <property type="entry name" value="NAD(P)-bd_dom_sf"/>
</dbReference>
<evidence type="ECO:0000313" key="7">
    <source>
        <dbReference type="EMBL" id="KYZ75964.1"/>
    </source>
</evidence>
<dbReference type="FunFam" id="3.40.50.720:FF:000203">
    <property type="entry name" value="D-3-phosphoglycerate dehydrogenase (SerA)"/>
    <property type="match status" value="1"/>
</dbReference>
<dbReference type="Proteomes" id="UP000076268">
    <property type="component" value="Unassembled WGS sequence"/>
</dbReference>
<evidence type="ECO:0000259" key="5">
    <source>
        <dbReference type="Pfam" id="PF00389"/>
    </source>
</evidence>
<evidence type="ECO:0000256" key="1">
    <source>
        <dbReference type="ARBA" id="ARBA00005854"/>
    </source>
</evidence>
<feature type="domain" description="D-isomer specific 2-hydroxyacid dehydrogenase catalytic" evidence="5">
    <location>
        <begin position="7"/>
        <end position="316"/>
    </location>
</feature>
<sequence>MTKRFRVVMTRPVMPPAMELIRSKCEVRVWEQDAPIDAATLIDWVKDCDGLFCVGERVDQALLDAAPKLKVVSQPAVGYDNIDIAACSKRGIPVGNTPGVLTDATADLAMTHILTAARRFCEGWNFVRSGEWKYNIPTFMLGTDVKGKALGIVGFGQIGQAVAARARAFGMRIAYFDPMPKTVSDCEFMPLDKLLSESDFISLHVALTPETKHLISKEKFALMKSSAILINMARGPIVDSAALIEALKTRKIAFASLDVFDPEPIPADHPILTLDNVVITSHMGSSTVETRTAMALIAAENLINGLENKPLRFCVNP</sequence>
<dbReference type="InterPro" id="IPR006140">
    <property type="entry name" value="D-isomer_DH_NAD-bd"/>
</dbReference>
<evidence type="ECO:0000313" key="8">
    <source>
        <dbReference type="Proteomes" id="UP000076268"/>
    </source>
</evidence>
<dbReference type="InterPro" id="IPR029753">
    <property type="entry name" value="D-isomer_DH_CS"/>
</dbReference>
<dbReference type="CDD" id="cd05301">
    <property type="entry name" value="GDH"/>
    <property type="match status" value="1"/>
</dbReference>
<comment type="similarity">
    <text evidence="1 4">Belongs to the D-isomer specific 2-hydroxyacid dehydrogenase family.</text>
</comment>
<protein>
    <submittedName>
        <fullName evidence="7">D-glycerate dehydrogenase</fullName>
    </submittedName>
</protein>
<dbReference type="Gene3D" id="3.40.50.720">
    <property type="entry name" value="NAD(P)-binding Rossmann-like Domain"/>
    <property type="match status" value="2"/>
</dbReference>
<dbReference type="Pfam" id="PF02826">
    <property type="entry name" value="2-Hacid_dh_C"/>
    <property type="match status" value="1"/>
</dbReference>
<dbReference type="InterPro" id="IPR050223">
    <property type="entry name" value="D-isomer_2-hydroxyacid_DH"/>
</dbReference>
<comment type="caution">
    <text evidence="7">The sequence shown here is derived from an EMBL/GenBank/DDBJ whole genome shotgun (WGS) entry which is preliminary data.</text>
</comment>
<dbReference type="AlphaFoldDB" id="A0A154BPQ5"/>
<keyword evidence="8" id="KW-1185">Reference proteome</keyword>
<dbReference type="OrthoDB" id="9805416at2"/>
<dbReference type="EMBL" id="LSGP01000017">
    <property type="protein sequence ID" value="KYZ75964.1"/>
    <property type="molecule type" value="Genomic_DNA"/>
</dbReference>
<proteinExistence type="inferred from homology"/>